<dbReference type="AlphaFoldDB" id="A0A2T0RKM6"/>
<keyword evidence="3" id="KW-1185">Reference proteome</keyword>
<dbReference type="EMBL" id="PVTD01000008">
    <property type="protein sequence ID" value="PRY21739.1"/>
    <property type="molecule type" value="Genomic_DNA"/>
</dbReference>
<organism evidence="2 3">
    <name type="scientific">Aliiruegeria haliotis</name>
    <dbReference type="NCBI Taxonomy" id="1280846"/>
    <lineage>
        <taxon>Bacteria</taxon>
        <taxon>Pseudomonadati</taxon>
        <taxon>Pseudomonadota</taxon>
        <taxon>Alphaproteobacteria</taxon>
        <taxon>Rhodobacterales</taxon>
        <taxon>Roseobacteraceae</taxon>
        <taxon>Aliiruegeria</taxon>
    </lineage>
</organism>
<protein>
    <recommendedName>
        <fullName evidence="4">NfeD-like partner-binding protein</fullName>
    </recommendedName>
</protein>
<feature type="transmembrane region" description="Helical" evidence="1">
    <location>
        <begin position="54"/>
        <end position="74"/>
    </location>
</feature>
<evidence type="ECO:0008006" key="4">
    <source>
        <dbReference type="Google" id="ProtNLM"/>
    </source>
</evidence>
<gene>
    <name evidence="2" type="ORF">CLV78_1088</name>
</gene>
<evidence type="ECO:0000313" key="3">
    <source>
        <dbReference type="Proteomes" id="UP000239480"/>
    </source>
</evidence>
<keyword evidence="1" id="KW-0472">Membrane</keyword>
<evidence type="ECO:0000256" key="1">
    <source>
        <dbReference type="SAM" id="Phobius"/>
    </source>
</evidence>
<keyword evidence="1" id="KW-0812">Transmembrane</keyword>
<comment type="caution">
    <text evidence="2">The sequence shown here is derived from an EMBL/GenBank/DDBJ whole genome shotgun (WGS) entry which is preliminary data.</text>
</comment>
<sequence>MWWTEWWVWLVAGLVLAILEVLVPAWIFLGFAIGAVLTGGAVWVGGPLEATLEGSLPVTLLAFAVLSLLAWLALRKVFGLRTGSVKTYDDDING</sequence>
<accession>A0A2T0RKM6</accession>
<dbReference type="Proteomes" id="UP000239480">
    <property type="component" value="Unassembled WGS sequence"/>
</dbReference>
<proteinExistence type="predicted"/>
<name>A0A2T0RKM6_9RHOB</name>
<dbReference type="RefSeq" id="WP_106206212.1">
    <property type="nucleotide sequence ID" value="NZ_PVTD01000008.1"/>
</dbReference>
<feature type="transmembrane region" description="Helical" evidence="1">
    <location>
        <begin position="6"/>
        <end position="23"/>
    </location>
</feature>
<keyword evidence="1" id="KW-1133">Transmembrane helix</keyword>
<evidence type="ECO:0000313" key="2">
    <source>
        <dbReference type="EMBL" id="PRY21739.1"/>
    </source>
</evidence>
<reference evidence="2 3" key="1">
    <citation type="submission" date="2018-03" db="EMBL/GenBank/DDBJ databases">
        <title>Genomic Encyclopedia of Archaeal and Bacterial Type Strains, Phase II (KMG-II): from individual species to whole genera.</title>
        <authorList>
            <person name="Goeker M."/>
        </authorList>
    </citation>
    <scope>NUCLEOTIDE SEQUENCE [LARGE SCALE GENOMIC DNA]</scope>
    <source>
        <strain evidence="2 3">DSM 29328</strain>
    </source>
</reference>
<dbReference type="OrthoDB" id="7745385at2"/>